<feature type="region of interest" description="Disordered" evidence="1">
    <location>
        <begin position="115"/>
        <end position="139"/>
    </location>
</feature>
<gene>
    <name evidence="2" type="ORF">LENED_006210</name>
</gene>
<evidence type="ECO:0000313" key="2">
    <source>
        <dbReference type="EMBL" id="GAW04421.1"/>
    </source>
</evidence>
<dbReference type="AlphaFoldDB" id="A0A1Q3EB95"/>
<name>A0A1Q3EB95_LENED</name>
<keyword evidence="3" id="KW-1185">Reference proteome</keyword>
<protein>
    <submittedName>
        <fullName evidence="2">Uncharacterized protein</fullName>
    </submittedName>
</protein>
<evidence type="ECO:0000256" key="1">
    <source>
        <dbReference type="SAM" id="MobiDB-lite"/>
    </source>
</evidence>
<reference evidence="2 3" key="2">
    <citation type="submission" date="2017-02" db="EMBL/GenBank/DDBJ databases">
        <title>A genome survey and senescence transcriptome analysis in Lentinula edodes.</title>
        <authorList>
            <person name="Sakamoto Y."/>
            <person name="Nakade K."/>
            <person name="Sato S."/>
            <person name="Yoshida Y."/>
            <person name="Miyazaki K."/>
            <person name="Natsume S."/>
            <person name="Konno N."/>
        </authorList>
    </citation>
    <scope>NUCLEOTIDE SEQUENCE [LARGE SCALE GENOMIC DNA]</scope>
    <source>
        <strain evidence="2 3">NBRC 111202</strain>
    </source>
</reference>
<sequence length="139" mass="15103">MAGDPRRRSISQSNSALVLSFIVAFPKVVYVSSSLGVYYSHTTPSAYARFYLSLIYSSALYNVPNLGNYASSFPHGAYTSQSKLFGPNTYQSAELLVAQVGSRSIEHISIVHQRPSMQTSSTGPVKFTTDLQQAGNTLP</sequence>
<accession>A0A1Q3EB95</accession>
<dbReference type="Proteomes" id="UP000188533">
    <property type="component" value="Unassembled WGS sequence"/>
</dbReference>
<dbReference type="EMBL" id="BDGU01000190">
    <property type="protein sequence ID" value="GAW04421.1"/>
    <property type="molecule type" value="Genomic_DNA"/>
</dbReference>
<proteinExistence type="predicted"/>
<organism evidence="2 3">
    <name type="scientific">Lentinula edodes</name>
    <name type="common">Shiitake mushroom</name>
    <name type="synonym">Lentinus edodes</name>
    <dbReference type="NCBI Taxonomy" id="5353"/>
    <lineage>
        <taxon>Eukaryota</taxon>
        <taxon>Fungi</taxon>
        <taxon>Dikarya</taxon>
        <taxon>Basidiomycota</taxon>
        <taxon>Agaricomycotina</taxon>
        <taxon>Agaricomycetes</taxon>
        <taxon>Agaricomycetidae</taxon>
        <taxon>Agaricales</taxon>
        <taxon>Marasmiineae</taxon>
        <taxon>Omphalotaceae</taxon>
        <taxon>Lentinula</taxon>
    </lineage>
</organism>
<reference evidence="2 3" key="1">
    <citation type="submission" date="2016-08" db="EMBL/GenBank/DDBJ databases">
        <authorList>
            <consortium name="Lentinula edodes genome sequencing consortium"/>
            <person name="Sakamoto Y."/>
            <person name="Nakade K."/>
            <person name="Sato S."/>
            <person name="Yoshida Y."/>
            <person name="Miyazaki K."/>
            <person name="Natsume S."/>
            <person name="Konno N."/>
        </authorList>
    </citation>
    <scope>NUCLEOTIDE SEQUENCE [LARGE SCALE GENOMIC DNA]</scope>
    <source>
        <strain evidence="2 3">NBRC 111202</strain>
    </source>
</reference>
<evidence type="ECO:0000313" key="3">
    <source>
        <dbReference type="Proteomes" id="UP000188533"/>
    </source>
</evidence>
<comment type="caution">
    <text evidence="2">The sequence shown here is derived from an EMBL/GenBank/DDBJ whole genome shotgun (WGS) entry which is preliminary data.</text>
</comment>